<accession>A0A7W6NNW6</accession>
<keyword evidence="1" id="KW-0472">Membrane</keyword>
<evidence type="ECO:0000313" key="2">
    <source>
        <dbReference type="EMBL" id="MBB4082218.1"/>
    </source>
</evidence>
<dbReference type="AlphaFoldDB" id="A0A7W6NNW6"/>
<evidence type="ECO:0000256" key="1">
    <source>
        <dbReference type="SAM" id="Phobius"/>
    </source>
</evidence>
<organism evidence="2 3">
    <name type="scientific">Brevundimonas lenta</name>
    <dbReference type="NCBI Taxonomy" id="424796"/>
    <lineage>
        <taxon>Bacteria</taxon>
        <taxon>Pseudomonadati</taxon>
        <taxon>Pseudomonadota</taxon>
        <taxon>Alphaproteobacteria</taxon>
        <taxon>Caulobacterales</taxon>
        <taxon>Caulobacteraceae</taxon>
        <taxon>Brevundimonas</taxon>
    </lineage>
</organism>
<name>A0A7W6NNW6_9CAUL</name>
<feature type="transmembrane region" description="Helical" evidence="1">
    <location>
        <begin position="43"/>
        <end position="65"/>
    </location>
</feature>
<comment type="caution">
    <text evidence="2">The sequence shown here is derived from an EMBL/GenBank/DDBJ whole genome shotgun (WGS) entry which is preliminary data.</text>
</comment>
<keyword evidence="1" id="KW-1133">Transmembrane helix</keyword>
<keyword evidence="3" id="KW-1185">Reference proteome</keyword>
<gene>
    <name evidence="2" type="ORF">GGR12_001057</name>
</gene>
<dbReference type="Proteomes" id="UP000529946">
    <property type="component" value="Unassembled WGS sequence"/>
</dbReference>
<evidence type="ECO:0000313" key="3">
    <source>
        <dbReference type="Proteomes" id="UP000529946"/>
    </source>
</evidence>
<dbReference type="RefSeq" id="WP_183203321.1">
    <property type="nucleotide sequence ID" value="NZ_BAAAER010000004.1"/>
</dbReference>
<protein>
    <submittedName>
        <fullName evidence="2">Uncharacterized protein</fullName>
    </submittedName>
</protein>
<reference evidence="2 3" key="1">
    <citation type="submission" date="2020-08" db="EMBL/GenBank/DDBJ databases">
        <title>Genomic Encyclopedia of Type Strains, Phase IV (KMG-IV): sequencing the most valuable type-strain genomes for metagenomic binning, comparative biology and taxonomic classification.</title>
        <authorList>
            <person name="Goeker M."/>
        </authorList>
    </citation>
    <scope>NUCLEOTIDE SEQUENCE [LARGE SCALE GENOMIC DNA]</scope>
    <source>
        <strain evidence="2 3">DSM 23960</strain>
    </source>
</reference>
<keyword evidence="1" id="KW-0812">Transmembrane</keyword>
<sequence>MSSHPKNESSSQRDLWQILAPAPVAIRRRPNYAHPPAERAPGVFRVVVLALIAGVAFTLQVTRLWQLVP</sequence>
<proteinExistence type="predicted"/>
<dbReference type="EMBL" id="JACIDM010000001">
    <property type="protein sequence ID" value="MBB4082218.1"/>
    <property type="molecule type" value="Genomic_DNA"/>
</dbReference>